<protein>
    <submittedName>
        <fullName evidence="4">Alpha/beta hydrolase</fullName>
    </submittedName>
</protein>
<feature type="domain" description="BD-FAE-like" evidence="3">
    <location>
        <begin position="22"/>
        <end position="232"/>
    </location>
</feature>
<dbReference type="InterPro" id="IPR050300">
    <property type="entry name" value="GDXG_lipolytic_enzyme"/>
</dbReference>
<name>A0ABT4MLA6_9NOCA</name>
<evidence type="ECO:0000313" key="5">
    <source>
        <dbReference type="Proteomes" id="UP001081071"/>
    </source>
</evidence>
<evidence type="ECO:0000259" key="3">
    <source>
        <dbReference type="Pfam" id="PF20434"/>
    </source>
</evidence>
<proteinExistence type="inferred from homology"/>
<evidence type="ECO:0000313" key="4">
    <source>
        <dbReference type="EMBL" id="MCZ4521766.1"/>
    </source>
</evidence>
<dbReference type="GO" id="GO:0016787">
    <property type="term" value="F:hydrolase activity"/>
    <property type="evidence" value="ECO:0007669"/>
    <property type="project" value="UniProtKB-KW"/>
</dbReference>
<evidence type="ECO:0000256" key="2">
    <source>
        <dbReference type="ARBA" id="ARBA00022801"/>
    </source>
</evidence>
<dbReference type="EMBL" id="JAPWIJ010000014">
    <property type="protein sequence ID" value="MCZ4521766.1"/>
    <property type="molecule type" value="Genomic_DNA"/>
</dbReference>
<comment type="similarity">
    <text evidence="1">Belongs to the 'GDXG' lipolytic enzyme family.</text>
</comment>
<dbReference type="PROSITE" id="PS01173">
    <property type="entry name" value="LIPASE_GDXG_HIS"/>
    <property type="match status" value="1"/>
</dbReference>
<keyword evidence="2 4" id="KW-0378">Hydrolase</keyword>
<evidence type="ECO:0000256" key="1">
    <source>
        <dbReference type="ARBA" id="ARBA00010515"/>
    </source>
</evidence>
<dbReference type="Proteomes" id="UP001081071">
    <property type="component" value="Unassembled WGS sequence"/>
</dbReference>
<comment type="caution">
    <text evidence="4">The sequence shown here is derived from an EMBL/GenBank/DDBJ whole genome shotgun (WGS) entry which is preliminary data.</text>
</comment>
<dbReference type="InterPro" id="IPR049492">
    <property type="entry name" value="BD-FAE-like_dom"/>
</dbReference>
<dbReference type="Gene3D" id="3.40.50.1820">
    <property type="entry name" value="alpha/beta hydrolase"/>
    <property type="match status" value="1"/>
</dbReference>
<keyword evidence="5" id="KW-1185">Reference proteome</keyword>
<sequence>MTDVRTISDIEYASADGTTLTLDLHIPAGSEQAPVVLYFHGGGWQVGDKAADTQNRLIPLAERGVVVASVQYRFASQSLYPAQVHDAKAAVRWVRANGANFDLHVDRLGVWGASAGGYVASMLALTSGDAELEGTVGAHGDQDSSVQAAVAWFAPSDLTMSSRRSPLESQLVPPPPEPPLFGIDKVEDELDRVRRASPAWRAHAAAPPFLLAHGDHDLLVAERESHTLHDALTRAGASSTLVTLGGAGHEGPEFDSAAHLALTAAFMQAHLTSDRTTD</sequence>
<dbReference type="PANTHER" id="PTHR48081">
    <property type="entry name" value="AB HYDROLASE SUPERFAMILY PROTEIN C4A8.06C"/>
    <property type="match status" value="1"/>
</dbReference>
<dbReference type="RefSeq" id="WP_269608229.1">
    <property type="nucleotide sequence ID" value="NZ_JAPWIJ010000014.1"/>
</dbReference>
<dbReference type="PANTHER" id="PTHR48081:SF13">
    <property type="entry name" value="ALPHA_BETA HYDROLASE"/>
    <property type="match status" value="1"/>
</dbReference>
<organism evidence="4 5">
    <name type="scientific">Rhodococcus ruber</name>
    <dbReference type="NCBI Taxonomy" id="1830"/>
    <lineage>
        <taxon>Bacteria</taxon>
        <taxon>Bacillati</taxon>
        <taxon>Actinomycetota</taxon>
        <taxon>Actinomycetes</taxon>
        <taxon>Mycobacteriales</taxon>
        <taxon>Nocardiaceae</taxon>
        <taxon>Rhodococcus</taxon>
    </lineage>
</organism>
<accession>A0ABT4MLA6</accession>
<dbReference type="InterPro" id="IPR029058">
    <property type="entry name" value="AB_hydrolase_fold"/>
</dbReference>
<gene>
    <name evidence="4" type="ORF">O4220_24875</name>
</gene>
<dbReference type="SUPFAM" id="SSF53474">
    <property type="entry name" value="alpha/beta-Hydrolases"/>
    <property type="match status" value="1"/>
</dbReference>
<reference evidence="4" key="1">
    <citation type="submission" date="2022-12" db="EMBL/GenBank/DDBJ databases">
        <authorList>
            <person name="Krivoruchko A.V."/>
            <person name="Elkin A."/>
        </authorList>
    </citation>
    <scope>NUCLEOTIDE SEQUENCE</scope>
    <source>
        <strain evidence="4">IEGM 1391</strain>
    </source>
</reference>
<dbReference type="Pfam" id="PF20434">
    <property type="entry name" value="BD-FAE"/>
    <property type="match status" value="1"/>
</dbReference>
<dbReference type="InterPro" id="IPR002168">
    <property type="entry name" value="Lipase_GDXG_HIS_AS"/>
</dbReference>